<dbReference type="EMBL" id="CP097508">
    <property type="protein sequence ID" value="URE12050.1"/>
    <property type="molecule type" value="Genomic_DNA"/>
</dbReference>
<dbReference type="OrthoDB" id="418595at2759"/>
<keyword evidence="4" id="KW-0812">Transmembrane</keyword>
<dbReference type="InterPro" id="IPR053793">
    <property type="entry name" value="PB1-like"/>
</dbReference>
<keyword evidence="1" id="KW-0677">Repeat</keyword>
<feature type="transmembrane region" description="Helical" evidence="4">
    <location>
        <begin position="459"/>
        <end position="482"/>
    </location>
</feature>
<evidence type="ECO:0000256" key="4">
    <source>
        <dbReference type="SAM" id="Phobius"/>
    </source>
</evidence>
<dbReference type="InterPro" id="IPR046342">
    <property type="entry name" value="CBS_dom_sf"/>
</dbReference>
<evidence type="ECO:0000313" key="7">
    <source>
        <dbReference type="EMBL" id="URE12050.1"/>
    </source>
</evidence>
<dbReference type="SUPFAM" id="SSF54277">
    <property type="entry name" value="CAD &amp; PB1 domains"/>
    <property type="match status" value="1"/>
</dbReference>
<dbReference type="SMART" id="SM00666">
    <property type="entry name" value="PB1"/>
    <property type="match status" value="1"/>
</dbReference>
<keyword evidence="4" id="KW-0472">Membrane</keyword>
<dbReference type="PROSITE" id="PS51371">
    <property type="entry name" value="CBS"/>
    <property type="match status" value="3"/>
</dbReference>
<dbReference type="SMART" id="SM00116">
    <property type="entry name" value="CBS"/>
    <property type="match status" value="4"/>
</dbReference>
<dbReference type="PANTHER" id="PTHR13780">
    <property type="entry name" value="AMP-ACTIVATED PROTEIN KINASE, GAMMA REGULATORY SUBUNIT"/>
    <property type="match status" value="1"/>
</dbReference>
<keyword evidence="2 3" id="KW-0129">CBS domain</keyword>
<feature type="domain" description="CBS" evidence="5">
    <location>
        <begin position="1"/>
        <end position="51"/>
    </location>
</feature>
<dbReference type="Gene3D" id="3.10.580.10">
    <property type="entry name" value="CBS-domain"/>
    <property type="match status" value="2"/>
</dbReference>
<evidence type="ECO:0000256" key="3">
    <source>
        <dbReference type="PROSITE-ProRule" id="PRU00703"/>
    </source>
</evidence>
<evidence type="ECO:0000259" key="6">
    <source>
        <dbReference type="PROSITE" id="PS51745"/>
    </source>
</evidence>
<accession>A0A9E7KDQ9</accession>
<dbReference type="PANTHER" id="PTHR13780:SF48">
    <property type="entry name" value="CBS DOMAIN-CONTAINING PROTEIN CBSCBSPB1"/>
    <property type="match status" value="1"/>
</dbReference>
<organism evidence="7 8">
    <name type="scientific">Musa troglodytarum</name>
    <name type="common">fe'i banana</name>
    <dbReference type="NCBI Taxonomy" id="320322"/>
    <lineage>
        <taxon>Eukaryota</taxon>
        <taxon>Viridiplantae</taxon>
        <taxon>Streptophyta</taxon>
        <taxon>Embryophyta</taxon>
        <taxon>Tracheophyta</taxon>
        <taxon>Spermatophyta</taxon>
        <taxon>Magnoliopsida</taxon>
        <taxon>Liliopsida</taxon>
        <taxon>Zingiberales</taxon>
        <taxon>Musaceae</taxon>
        <taxon>Musa</taxon>
    </lineage>
</organism>
<feature type="domain" description="CBS" evidence="5">
    <location>
        <begin position="60"/>
        <end position="118"/>
    </location>
</feature>
<name>A0A9E7KDQ9_9LILI</name>
<dbReference type="AlphaFoldDB" id="A0A9E7KDQ9"/>
<dbReference type="Proteomes" id="UP001055439">
    <property type="component" value="Chromosome 6"/>
</dbReference>
<dbReference type="SUPFAM" id="SSF54631">
    <property type="entry name" value="CBS-domain pair"/>
    <property type="match status" value="2"/>
</dbReference>
<keyword evidence="8" id="KW-1185">Reference proteome</keyword>
<feature type="domain" description="CBS" evidence="5">
    <location>
        <begin position="242"/>
        <end position="298"/>
    </location>
</feature>
<dbReference type="Pfam" id="PF00564">
    <property type="entry name" value="PB1"/>
    <property type="match status" value="1"/>
</dbReference>
<dbReference type="InterPro" id="IPR000644">
    <property type="entry name" value="CBS_dom"/>
</dbReference>
<feature type="domain" description="PB1" evidence="6">
    <location>
        <begin position="355"/>
        <end position="438"/>
    </location>
</feature>
<dbReference type="InterPro" id="IPR050511">
    <property type="entry name" value="AMPK_gamma/SDS23_families"/>
</dbReference>
<evidence type="ECO:0000256" key="2">
    <source>
        <dbReference type="ARBA" id="ARBA00023122"/>
    </source>
</evidence>
<protein>
    <submittedName>
        <fullName evidence="7">PB1</fullName>
    </submittedName>
</protein>
<keyword evidence="4" id="KW-1133">Transmembrane helix</keyword>
<evidence type="ECO:0000259" key="5">
    <source>
        <dbReference type="PROSITE" id="PS51371"/>
    </source>
</evidence>
<gene>
    <name evidence="7" type="ORF">MUK42_07357</name>
</gene>
<evidence type="ECO:0000313" key="8">
    <source>
        <dbReference type="Proteomes" id="UP001055439"/>
    </source>
</evidence>
<evidence type="ECO:0000256" key="1">
    <source>
        <dbReference type="ARBA" id="ARBA00022737"/>
    </source>
</evidence>
<proteinExistence type="predicted"/>
<sequence>MPDSTTVLEACRRMAARRVDAALLTDSNALLCGILTDKDIATRVVACELALQDTPVSKVMTRNPIFVLSDMLAEEALQKMVLGKFRHLPVVENGEVIALLDITKCLYDAIARLERAAEKGKAIQAAVEGVEKTGEHLYLVWPSTFIEALREQVFQPSLSTIIQGTQSRVVSVSPTESVLSATKRMVEFQMGAIITIGNKPIGILTSRDILMRVAAKNLSPDTTSVEKVGLWEINPGFSAQVMTPNPECRSIDTSILVALHTMRAGKFLHLPLTDRNGNVVSVIDVLNITHAALATFESSAAVGNEAAISLMQKFWDSAMATGPSEEDDDTRSEGSMKMTSDVTDVGASCPSSNLPDMFSFKLEDKQGRMHRFHCETRNLTYLITSILQRVGDDVDRNYLPHILYEDEDGDKVILASDSDLIAAVDHARLGLRLHLDYSATGCGKKGRGSRMDLLNMDAWAAAYNMVAAGAAVIAGLGMMAYLKRFAS</sequence>
<dbReference type="PROSITE" id="PS51745">
    <property type="entry name" value="PB1"/>
    <property type="match status" value="1"/>
</dbReference>
<dbReference type="InterPro" id="IPR000270">
    <property type="entry name" value="PB1_dom"/>
</dbReference>
<dbReference type="Pfam" id="PF00571">
    <property type="entry name" value="CBS"/>
    <property type="match status" value="4"/>
</dbReference>
<reference evidence="7" key="1">
    <citation type="submission" date="2022-05" db="EMBL/GenBank/DDBJ databases">
        <title>The Musa troglodytarum L. genome provides insights into the mechanism of non-climacteric behaviour and enrichment of carotenoids.</title>
        <authorList>
            <person name="Wang J."/>
        </authorList>
    </citation>
    <scope>NUCLEOTIDE SEQUENCE</scope>
    <source>
        <tissue evidence="7">Leaf</tissue>
    </source>
</reference>